<dbReference type="PANTHER" id="PTHR47203:SF1">
    <property type="entry name" value="HYPOTHETICAL BASE EXCISION DNA REPAIR PROTEIN (EUROFUNG)"/>
    <property type="match status" value="1"/>
</dbReference>
<organism evidence="2 3">
    <name type="scientific">Exophiala dermatitidis (strain ATCC 34100 / CBS 525.76 / NIH/UT8656)</name>
    <name type="common">Black yeast</name>
    <name type="synonym">Wangiella dermatitidis</name>
    <dbReference type="NCBI Taxonomy" id="858893"/>
    <lineage>
        <taxon>Eukaryota</taxon>
        <taxon>Fungi</taxon>
        <taxon>Dikarya</taxon>
        <taxon>Ascomycota</taxon>
        <taxon>Pezizomycotina</taxon>
        <taxon>Eurotiomycetes</taxon>
        <taxon>Chaetothyriomycetidae</taxon>
        <taxon>Chaetothyriales</taxon>
        <taxon>Herpotrichiellaceae</taxon>
        <taxon>Exophiala</taxon>
    </lineage>
</organism>
<keyword evidence="3" id="KW-1185">Reference proteome</keyword>
<dbReference type="GO" id="GO:0006281">
    <property type="term" value="P:DNA repair"/>
    <property type="evidence" value="ECO:0007669"/>
    <property type="project" value="InterPro"/>
</dbReference>
<dbReference type="Proteomes" id="UP000007304">
    <property type="component" value="Unassembled WGS sequence"/>
</dbReference>
<evidence type="ECO:0008006" key="4">
    <source>
        <dbReference type="Google" id="ProtNLM"/>
    </source>
</evidence>
<evidence type="ECO:0000256" key="1">
    <source>
        <dbReference type="SAM" id="MobiDB-lite"/>
    </source>
</evidence>
<name>H6C207_EXODN</name>
<protein>
    <recommendedName>
        <fullName evidence="4">HhH-GPD domain-containing protein</fullName>
    </recommendedName>
</protein>
<dbReference type="HOGENOM" id="CLU_064764_0_0_1"/>
<feature type="compositionally biased region" description="Basic and acidic residues" evidence="1">
    <location>
        <begin position="1"/>
        <end position="21"/>
    </location>
</feature>
<dbReference type="AlphaFoldDB" id="H6C207"/>
<dbReference type="RefSeq" id="XP_009158294.1">
    <property type="nucleotide sequence ID" value="XM_009160046.1"/>
</dbReference>
<sequence>MAPQKRKADVLQDKEDGDTTTHRNLRSRGILAYFAPVAAQPDQPDVEMEVVQARHHEVGRNGPNVGFLTLKVKKGYKIPEEENSENGRNVGFLTLKLSPGYNYTKAKKWKPKPHLKQKPKEPVYKKPKLPKRKTKHTNKYRFEFGEDRLYDHPKPTSSDLAIVAEILRKERTALKSAAQSMGTSSSPGIHAGNKISIDSIVRVILSQSCTNEAALDAQQTLMRAYPYNVGGIAVAGRIPNYHAMRVQSPEKLTAVLTKTGLQKLKGGSIKRILDAVYEINVARLQPGEVVYDGNEPGVAEFVPGLLSMEYVYEALAQGGKQAVFDCLVKLTQIGIKSACCLMGFNMNLPVFAVDTHVAGMAKLLG</sequence>
<dbReference type="EMBL" id="JH226134">
    <property type="protein sequence ID" value="EHY57833.1"/>
    <property type="molecule type" value="Genomic_DNA"/>
</dbReference>
<dbReference type="SUPFAM" id="SSF48150">
    <property type="entry name" value="DNA-glycosylase"/>
    <property type="match status" value="1"/>
</dbReference>
<evidence type="ECO:0000313" key="2">
    <source>
        <dbReference type="EMBL" id="EHY57833.1"/>
    </source>
</evidence>
<dbReference type="PANTHER" id="PTHR47203">
    <property type="match status" value="1"/>
</dbReference>
<feature type="region of interest" description="Disordered" evidence="1">
    <location>
        <begin position="104"/>
        <end position="132"/>
    </location>
</feature>
<dbReference type="InterPro" id="IPR011257">
    <property type="entry name" value="DNA_glycosylase"/>
</dbReference>
<dbReference type="GO" id="GO:0003824">
    <property type="term" value="F:catalytic activity"/>
    <property type="evidence" value="ECO:0007669"/>
    <property type="project" value="InterPro"/>
</dbReference>
<dbReference type="eggNOG" id="ENOG502QRUG">
    <property type="taxonomic scope" value="Eukaryota"/>
</dbReference>
<gene>
    <name evidence="2" type="ORF">HMPREF1120_05857</name>
</gene>
<dbReference type="OrthoDB" id="5607at2759"/>
<dbReference type="OMA" id="ACTNESA"/>
<dbReference type="VEuPathDB" id="FungiDB:HMPREF1120_05857"/>
<accession>H6C207</accession>
<feature type="compositionally biased region" description="Basic residues" evidence="1">
    <location>
        <begin position="105"/>
        <end position="117"/>
    </location>
</feature>
<proteinExistence type="predicted"/>
<dbReference type="GeneID" id="20310496"/>
<dbReference type="InParanoid" id="H6C207"/>
<evidence type="ECO:0000313" key="3">
    <source>
        <dbReference type="Proteomes" id="UP000007304"/>
    </source>
</evidence>
<dbReference type="Gene3D" id="1.10.340.30">
    <property type="entry name" value="Hypothetical protein, domain 2"/>
    <property type="match status" value="1"/>
</dbReference>
<reference evidence="2" key="1">
    <citation type="submission" date="2011-07" db="EMBL/GenBank/DDBJ databases">
        <title>The Genome Sequence of Exophiala (Wangiella) dermatitidis NIH/UT8656.</title>
        <authorList>
            <consortium name="The Broad Institute Genome Sequencing Platform"/>
            <person name="Cuomo C."/>
            <person name="Wang Z."/>
            <person name="Hunicke-Smith S."/>
            <person name="Szanislo P.J."/>
            <person name="Earl A."/>
            <person name="Young S.K."/>
            <person name="Zeng Q."/>
            <person name="Gargeya S."/>
            <person name="Fitzgerald M."/>
            <person name="Haas B."/>
            <person name="Abouelleil A."/>
            <person name="Alvarado L."/>
            <person name="Arachchi H.M."/>
            <person name="Berlin A."/>
            <person name="Brown A."/>
            <person name="Chapman S.B."/>
            <person name="Chen Z."/>
            <person name="Dunbar C."/>
            <person name="Freedman E."/>
            <person name="Gearin G."/>
            <person name="Gellesch M."/>
            <person name="Goldberg J."/>
            <person name="Griggs A."/>
            <person name="Gujja S."/>
            <person name="Heiman D."/>
            <person name="Howarth C."/>
            <person name="Larson L."/>
            <person name="Lui A."/>
            <person name="MacDonald P.J.P."/>
            <person name="Montmayeur A."/>
            <person name="Murphy C."/>
            <person name="Neiman D."/>
            <person name="Pearson M."/>
            <person name="Priest M."/>
            <person name="Roberts A."/>
            <person name="Saif S."/>
            <person name="Shea T."/>
            <person name="Shenoy N."/>
            <person name="Sisk P."/>
            <person name="Stolte C."/>
            <person name="Sykes S."/>
            <person name="Wortman J."/>
            <person name="Nusbaum C."/>
            <person name="Birren B."/>
        </authorList>
    </citation>
    <scope>NUCLEOTIDE SEQUENCE</scope>
    <source>
        <strain evidence="2">NIH/UT8656</strain>
    </source>
</reference>
<feature type="region of interest" description="Disordered" evidence="1">
    <location>
        <begin position="1"/>
        <end position="24"/>
    </location>
</feature>
<dbReference type="STRING" id="858893.H6C207"/>